<dbReference type="SUPFAM" id="SSF55729">
    <property type="entry name" value="Acyl-CoA N-acyltransferases (Nat)"/>
    <property type="match status" value="1"/>
</dbReference>
<gene>
    <name evidence="1" type="ORF">OXH18_17970</name>
</gene>
<dbReference type="InterPro" id="IPR016181">
    <property type="entry name" value="Acyl_CoA_acyltransferase"/>
</dbReference>
<dbReference type="RefSeq" id="WP_268608595.1">
    <property type="nucleotide sequence ID" value="NZ_CP113797.1"/>
</dbReference>
<evidence type="ECO:0000313" key="2">
    <source>
        <dbReference type="Proteomes" id="UP001163152"/>
    </source>
</evidence>
<accession>A0A9E8Z9K0</accession>
<reference evidence="1" key="1">
    <citation type="submission" date="2022-12" db="EMBL/GenBank/DDBJ databases">
        <title>Polyphasic identification of a Novel Hot-Spring Cyanobacterium Ocullathermofonsia sinensis gen nov. sp. nov. and Genomic Insights on its Adaptations to the Thermal Habitat.</title>
        <authorList>
            <person name="Daroch M."/>
            <person name="Tang J."/>
            <person name="Jiang Y."/>
        </authorList>
    </citation>
    <scope>NUCLEOTIDE SEQUENCE</scope>
    <source>
        <strain evidence="1">PKUAC-SCTA174</strain>
    </source>
</reference>
<dbReference type="EMBL" id="CP113797">
    <property type="protein sequence ID" value="WAL59049.1"/>
    <property type="molecule type" value="Genomic_DNA"/>
</dbReference>
<proteinExistence type="predicted"/>
<evidence type="ECO:0000313" key="1">
    <source>
        <dbReference type="EMBL" id="WAL59049.1"/>
    </source>
</evidence>
<sequence>MLAIDFSHLTIAGGKFVYQSYHWQIDRIATSSEVFFEYILKRDSELIGEAKCQPSSLIRANLAGSDAAKLSVDPIAVQQYQGQCHWIETLQIFSAFRGRGYGSLWLEALCALLHSDAKLPIVLYADEWWDQSSPLKGNQFNAWYERHRFFPYPVNGMLTLRVRESE</sequence>
<organism evidence="1 2">
    <name type="scientific">Thermocoleostomius sinensis A174</name>
    <dbReference type="NCBI Taxonomy" id="2016057"/>
    <lineage>
        <taxon>Bacteria</taxon>
        <taxon>Bacillati</taxon>
        <taxon>Cyanobacteriota</taxon>
        <taxon>Cyanophyceae</taxon>
        <taxon>Oculatellales</taxon>
        <taxon>Oculatellaceae</taxon>
        <taxon>Thermocoleostomius</taxon>
    </lineage>
</organism>
<protein>
    <submittedName>
        <fullName evidence="1">Uncharacterized protein</fullName>
    </submittedName>
</protein>
<name>A0A9E8Z9K0_9CYAN</name>
<dbReference type="Gene3D" id="3.40.630.30">
    <property type="match status" value="1"/>
</dbReference>
<dbReference type="Proteomes" id="UP001163152">
    <property type="component" value="Chromosome"/>
</dbReference>
<keyword evidence="2" id="KW-1185">Reference proteome</keyword>
<dbReference type="KEGG" id="tsin:OXH18_17970"/>
<dbReference type="AlphaFoldDB" id="A0A9E8Z9K0"/>